<name>A0ACD1G6Y3_9EURO</name>
<reference evidence="1" key="1">
    <citation type="submission" date="2018-02" db="EMBL/GenBank/DDBJ databases">
        <title>The genomes of Aspergillus section Nigri reveals drivers in fungal speciation.</title>
        <authorList>
            <consortium name="DOE Joint Genome Institute"/>
            <person name="Vesth T.C."/>
            <person name="Nybo J."/>
            <person name="Theobald S."/>
            <person name="Brandl J."/>
            <person name="Frisvad J.C."/>
            <person name="Nielsen K.F."/>
            <person name="Lyhne E.K."/>
            <person name="Kogle M.E."/>
            <person name="Kuo A."/>
            <person name="Riley R."/>
            <person name="Clum A."/>
            <person name="Nolan M."/>
            <person name="Lipzen A."/>
            <person name="Salamov A."/>
            <person name="Henrissat B."/>
            <person name="Wiebenga A."/>
            <person name="De vries R.P."/>
            <person name="Grigoriev I.V."/>
            <person name="Mortensen U.H."/>
            <person name="Andersen M.R."/>
            <person name="Baker S.E."/>
        </authorList>
    </citation>
    <scope>NUCLEOTIDE SEQUENCE</scope>
    <source>
        <strain evidence="1">CBS 621.78</strain>
    </source>
</reference>
<dbReference type="EMBL" id="KZ825349">
    <property type="protein sequence ID" value="RAH44972.1"/>
    <property type="molecule type" value="Genomic_DNA"/>
</dbReference>
<proteinExistence type="predicted"/>
<accession>A0ACD1G6Y3</accession>
<evidence type="ECO:0000313" key="2">
    <source>
        <dbReference type="Proteomes" id="UP000249057"/>
    </source>
</evidence>
<organism evidence="1 2">
    <name type="scientific">Aspergillus brunneoviolaceus CBS 621.78</name>
    <dbReference type="NCBI Taxonomy" id="1450534"/>
    <lineage>
        <taxon>Eukaryota</taxon>
        <taxon>Fungi</taxon>
        <taxon>Dikarya</taxon>
        <taxon>Ascomycota</taxon>
        <taxon>Pezizomycotina</taxon>
        <taxon>Eurotiomycetes</taxon>
        <taxon>Eurotiomycetidae</taxon>
        <taxon>Eurotiales</taxon>
        <taxon>Aspergillaceae</taxon>
        <taxon>Aspergillus</taxon>
        <taxon>Aspergillus subgen. Circumdati</taxon>
    </lineage>
</organism>
<protein>
    <submittedName>
        <fullName evidence="1">Uncharacterized protein</fullName>
    </submittedName>
</protein>
<evidence type="ECO:0000313" key="1">
    <source>
        <dbReference type="EMBL" id="RAH44972.1"/>
    </source>
</evidence>
<keyword evidence="2" id="KW-1185">Reference proteome</keyword>
<dbReference type="Proteomes" id="UP000249057">
    <property type="component" value="Unassembled WGS sequence"/>
</dbReference>
<gene>
    <name evidence="1" type="ORF">BO95DRAFT_515152</name>
</gene>
<sequence>MSRPLDPFAELWQHEREQMSRLNPPTRRLPPGLSDINISAQPNFMRDNTSLLANGPGPKLGNIHCPSRSDPDWFPTTSRYDNPDSPLFRPTAPDSAGPSRNAFAPRPFGVDETSTSQNVLASRRFGLNEPSTSQNAFAPQRFGLNEPSTSFAPRPSGINAPSTSRTVFAPRPSGLNEPSTSFAPRPFALDEPRNSRNVFAPRPFGLNAPSTSRNGFASRPFGLTGEASTLDNTFYHSRPRVQLHPMPGTEEEKFKKLEATFLAGKGQDSSSTATRKRPLEISDEDDECPYRPQQSQNTPYGLTIAKSCPPLEQKEATDMHTLVSDTARIEHPSHEFTLRVPTTPQVRPPGSWPETTSAATRFADLTNNYVPEQALNPASSWAGLTARLTRVVGNNMTRRANNTARAVRGVGNHITQRATKTARVVRVIGHDISQRATITARRAVNVVGTFKRRIQQVLHRDTNEHGSEDHRRGPPADSDMPSLDAASVVVDDVLSPDVLDATPEPLHPVEMPSPADGIFELVEINFSGFNFWSSRSDSSDTPSSGSATKPKSLKRAAPESEDTVHPSKKFETRAPMAFSPLRTRTSFVRKMFPPAHVGSLAVAEAIEAHRAGDPMPLKRINYRRRAYFLPFIRIPSTEVKETASQRSKTAQSQEVKTKSILKTSSNAVASSSKSSVIDATTVSFSDANHEKHTPKPKPSRKVHFPNSPVTGERIITPRNAPHAPWTPSPSPSPSPPRARIGHLQHLLDAHARNILSSEETDVKAITDEEQKENIAPMAPDTTPRDLMSTEVTPRDMLSNEYMRTEDTNIEQVNTNQTTADEVISHEGRSVIAQESNMLSQDPSTQEAEQHPMGRALSALESDRGGKRGKRGKKKKAEPATPTRKNPPRAARSATPKR</sequence>